<dbReference type="HAMAP" id="MF_00163">
    <property type="entry name" value="Pep_deformylase"/>
    <property type="match status" value="1"/>
</dbReference>
<dbReference type="GO" id="GO:0042586">
    <property type="term" value="F:peptide deformylase activity"/>
    <property type="evidence" value="ECO:0007669"/>
    <property type="project" value="InterPro"/>
</dbReference>
<evidence type="ECO:0000256" key="1">
    <source>
        <dbReference type="ARBA" id="ARBA00010759"/>
    </source>
</evidence>
<dbReference type="Proteomes" id="UP000219467">
    <property type="component" value="Unassembled WGS sequence"/>
</dbReference>
<proteinExistence type="inferred from homology"/>
<evidence type="ECO:0000313" key="4">
    <source>
        <dbReference type="Proteomes" id="UP000219467"/>
    </source>
</evidence>
<sequence length="167" mass="18758">MIRPFVMYPDKRLKTVAAPIEAVTDEIRGIWDDMVETMDAMPGYGLAGPQIGVMLRLAIVDCSDSRGKAIRLANPEILHASGQFRDHEEGSPNLPGATAVIARPRAVTVRFLNEKGEIEDRDFVDVWATSVQHQIDHLNGKMYFDHLSALKRKMVIARSEKYLRRVG</sequence>
<dbReference type="PIRSF" id="PIRSF004749">
    <property type="entry name" value="Pep_def"/>
    <property type="match status" value="1"/>
</dbReference>
<evidence type="ECO:0000313" key="3">
    <source>
        <dbReference type="EMBL" id="SNX72881.1"/>
    </source>
</evidence>
<dbReference type="Gene3D" id="3.90.45.10">
    <property type="entry name" value="Peptide deformylase"/>
    <property type="match status" value="1"/>
</dbReference>
<comment type="caution">
    <text evidence="2">Lacks conserved residue(s) required for the propagation of feature annotation.</text>
</comment>
<dbReference type="InterPro" id="IPR023635">
    <property type="entry name" value="Peptide_deformylase"/>
</dbReference>
<accession>A0A285CZB2</accession>
<reference evidence="4" key="1">
    <citation type="submission" date="2017-08" db="EMBL/GenBank/DDBJ databases">
        <authorList>
            <person name="Varghese N."/>
            <person name="Submissions S."/>
        </authorList>
    </citation>
    <scope>NUCLEOTIDE SEQUENCE [LARGE SCALE GENOMIC DNA]</scope>
    <source>
        <strain evidence="4">JA234</strain>
    </source>
</reference>
<dbReference type="EMBL" id="OAOQ01000013">
    <property type="protein sequence ID" value="SNX72881.1"/>
    <property type="molecule type" value="Genomic_DNA"/>
</dbReference>
<dbReference type="AlphaFoldDB" id="A0A285CZB2"/>
<dbReference type="PANTHER" id="PTHR10458:SF22">
    <property type="entry name" value="PEPTIDE DEFORMYLASE"/>
    <property type="match status" value="1"/>
</dbReference>
<dbReference type="OrthoDB" id="9804313at2"/>
<name>A0A285CZB2_9RHOB</name>
<protein>
    <recommendedName>
        <fullName evidence="2">Peptide deformylase-like</fullName>
    </recommendedName>
    <alternativeName>
        <fullName evidence="2">Polypeptide deformylase-like</fullName>
    </alternativeName>
</protein>
<dbReference type="CDD" id="cd00487">
    <property type="entry name" value="Pep_deformylase"/>
    <property type="match status" value="1"/>
</dbReference>
<dbReference type="Pfam" id="PF01327">
    <property type="entry name" value="Pep_deformylase"/>
    <property type="match status" value="1"/>
</dbReference>
<dbReference type="InterPro" id="IPR036821">
    <property type="entry name" value="Peptide_deformylase_sf"/>
</dbReference>
<dbReference type="SUPFAM" id="SSF56420">
    <property type="entry name" value="Peptide deformylase"/>
    <property type="match status" value="1"/>
</dbReference>
<comment type="similarity">
    <text evidence="1 2">Belongs to the polypeptide deformylase family.</text>
</comment>
<dbReference type="NCBIfam" id="TIGR00079">
    <property type="entry name" value="pept_deformyl"/>
    <property type="match status" value="1"/>
</dbReference>
<evidence type="ECO:0000256" key="2">
    <source>
        <dbReference type="HAMAP-Rule" id="MF_00163"/>
    </source>
</evidence>
<dbReference type="RefSeq" id="WP_097031174.1">
    <property type="nucleotide sequence ID" value="NZ_OAOQ01000013.1"/>
</dbReference>
<gene>
    <name evidence="3" type="ORF">SAMN05878503_11377</name>
</gene>
<dbReference type="PANTHER" id="PTHR10458">
    <property type="entry name" value="PEPTIDE DEFORMYLASE"/>
    <property type="match status" value="1"/>
</dbReference>
<organism evidence="3 4">
    <name type="scientific">Cereibacter ovatus</name>
    <dbReference type="NCBI Taxonomy" id="439529"/>
    <lineage>
        <taxon>Bacteria</taxon>
        <taxon>Pseudomonadati</taxon>
        <taxon>Pseudomonadota</taxon>
        <taxon>Alphaproteobacteria</taxon>
        <taxon>Rhodobacterales</taxon>
        <taxon>Paracoccaceae</taxon>
        <taxon>Cereibacter</taxon>
    </lineage>
</organism>
<keyword evidence="4" id="KW-1185">Reference proteome</keyword>
<dbReference type="PRINTS" id="PR01576">
    <property type="entry name" value="PDEFORMYLASE"/>
</dbReference>